<sequence length="218" mass="24073">MTPTVYALQTVLGTTDCQLVADPARRDPWLADQASRLLWQRLLERAAELDIDWASGAEDCPAPPLDLGPLIINRLSPFNAAVRRYGVLDGYRRMMSVVVLLAVLSSEAHQRGDAVGAARIREKYLINRYARYSGDWLRLVPALVDTNGWQALMTGRDGPTALMLPAAETVARWYSIAPEQEASSATYRLERAIAGWTSVQEHLTDRTFAGGRSAIPHA</sequence>
<gene>
    <name evidence="1" type="ORF">F0Q45_15205</name>
</gene>
<dbReference type="AlphaFoldDB" id="A0A5B1BNQ6"/>
<comment type="caution">
    <text evidence="1">The sequence shown here is derived from an EMBL/GenBank/DDBJ whole genome shotgun (WGS) entry which is preliminary data.</text>
</comment>
<name>A0A5B1BNQ6_MYCSI</name>
<dbReference type="RefSeq" id="WP_149654728.1">
    <property type="nucleotide sequence ID" value="NZ_VTZN01000091.1"/>
</dbReference>
<dbReference type="Proteomes" id="UP000324701">
    <property type="component" value="Unassembled WGS sequence"/>
</dbReference>
<evidence type="ECO:0000313" key="2">
    <source>
        <dbReference type="Proteomes" id="UP000324701"/>
    </source>
</evidence>
<organism evidence="1 2">
    <name type="scientific">Mycobacterium simiae</name>
    <name type="common">Mycobacterium habana</name>
    <dbReference type="NCBI Taxonomy" id="1784"/>
    <lineage>
        <taxon>Bacteria</taxon>
        <taxon>Bacillati</taxon>
        <taxon>Actinomycetota</taxon>
        <taxon>Actinomycetes</taxon>
        <taxon>Mycobacteriales</taxon>
        <taxon>Mycobacteriaceae</taxon>
        <taxon>Mycobacterium</taxon>
        <taxon>Mycobacterium simiae complex</taxon>
    </lineage>
</organism>
<dbReference type="OrthoDB" id="9798761at2"/>
<keyword evidence="2" id="KW-1185">Reference proteome</keyword>
<accession>A0A5B1BNQ6</accession>
<proteinExistence type="predicted"/>
<evidence type="ECO:0000313" key="1">
    <source>
        <dbReference type="EMBL" id="KAA1249435.1"/>
    </source>
</evidence>
<protein>
    <submittedName>
        <fullName evidence="1">Uncharacterized protein</fullName>
    </submittedName>
</protein>
<dbReference type="EMBL" id="VTZN01000091">
    <property type="protein sequence ID" value="KAA1249435.1"/>
    <property type="molecule type" value="Genomic_DNA"/>
</dbReference>
<reference evidence="1 2" key="1">
    <citation type="submission" date="2019-09" db="EMBL/GenBank/DDBJ databases">
        <title>Report of infection by Mycobacterium simiae a patient suffering from pulmonary tuberculosis.</title>
        <authorList>
            <person name="Mohanty P.S."/>
            <person name="Bansal A.K."/>
            <person name="Singh H."/>
            <person name="Sharma S."/>
            <person name="Patil S.A."/>
            <person name="Upadhaya P."/>
            <person name="Singh P.K."/>
            <person name="Kumar D."/>
            <person name="Kumar S."/>
            <person name="Singh R.K."/>
            <person name="Chaudhary B."/>
        </authorList>
    </citation>
    <scope>NUCLEOTIDE SEQUENCE [LARGE SCALE GENOMIC DNA]</scope>
    <source>
        <strain evidence="1 2">JAL-560-SIM</strain>
    </source>
</reference>